<dbReference type="PANTHER" id="PTHR13030">
    <property type="entry name" value="NUDIX HYDROLASE"/>
    <property type="match status" value="1"/>
</dbReference>
<reference evidence="1" key="1">
    <citation type="submission" date="2021-02" db="EMBL/GenBank/DDBJ databases">
        <authorList>
            <person name="Nowell W R."/>
        </authorList>
    </citation>
    <scope>NUCLEOTIDE SEQUENCE</scope>
    <source>
        <strain evidence="1">Ploen Becks lab</strain>
    </source>
</reference>
<name>A0A814BB68_9BILA</name>
<dbReference type="InterPro" id="IPR039989">
    <property type="entry name" value="NUDT9"/>
</dbReference>
<accession>A0A814BB68</accession>
<keyword evidence="2" id="KW-1185">Reference proteome</keyword>
<dbReference type="PANTHER" id="PTHR13030:SF8">
    <property type="entry name" value="ADP-RIBOSE PYROPHOSPHATASE, MITOCHONDRIAL"/>
    <property type="match status" value="1"/>
</dbReference>
<evidence type="ECO:0000313" key="2">
    <source>
        <dbReference type="Proteomes" id="UP000663879"/>
    </source>
</evidence>
<dbReference type="Pfam" id="PF25969">
    <property type="entry name" value="NUDT9_N"/>
    <property type="match status" value="1"/>
</dbReference>
<comment type="caution">
    <text evidence="1">The sequence shown here is derived from an EMBL/GenBank/DDBJ whole genome shotgun (WGS) entry which is preliminary data.</text>
</comment>
<dbReference type="EMBL" id="CAJNOC010002296">
    <property type="protein sequence ID" value="CAF0924553.1"/>
    <property type="molecule type" value="Genomic_DNA"/>
</dbReference>
<dbReference type="AlphaFoldDB" id="A0A814BB68"/>
<protein>
    <submittedName>
        <fullName evidence="1">Uncharacterized protein</fullName>
    </submittedName>
</protein>
<dbReference type="OrthoDB" id="6407317at2759"/>
<dbReference type="GO" id="GO:0047631">
    <property type="term" value="F:ADP-ribose diphosphatase activity"/>
    <property type="evidence" value="ECO:0007669"/>
    <property type="project" value="InterPro"/>
</dbReference>
<organism evidence="1 2">
    <name type="scientific">Brachionus calyciflorus</name>
    <dbReference type="NCBI Taxonomy" id="104777"/>
    <lineage>
        <taxon>Eukaryota</taxon>
        <taxon>Metazoa</taxon>
        <taxon>Spiralia</taxon>
        <taxon>Gnathifera</taxon>
        <taxon>Rotifera</taxon>
        <taxon>Eurotatoria</taxon>
        <taxon>Monogononta</taxon>
        <taxon>Pseudotrocha</taxon>
        <taxon>Ploima</taxon>
        <taxon>Brachionidae</taxon>
        <taxon>Brachionus</taxon>
    </lineage>
</organism>
<evidence type="ECO:0000313" key="1">
    <source>
        <dbReference type="EMBL" id="CAF0924553.1"/>
    </source>
</evidence>
<proteinExistence type="predicted"/>
<sequence length="309" mass="36177">MNDHKIFPHECEIMKTDDYVVEIKTKKNKDTHINCVKITDDQNRQDLIHKSRNFISLSEISWFDDKDKSILFEQEYFTNTPYLDKPLGIVSPENSKISKINFEQIAKRSFYFNTIFIERDGGKWPINPIGSTGLRGRGILDKWGANHYMHLVITRWKKNEDGGICLDTRDMRPILEAICFENSDQVSKEAYGPDGYFFPNTPYTFGTDLMFNLCISKIQEIMPELLKENPGLDFLKLNRVYYGYLDDNRNTDNAWIETQCFNIHLSDKLENLNISNKNYQWKIVDSKEPFYQGVHDLLRLVSKSLGAHF</sequence>
<gene>
    <name evidence="1" type="ORF">OXX778_LOCUS12567</name>
</gene>
<dbReference type="Proteomes" id="UP000663879">
    <property type="component" value="Unassembled WGS sequence"/>
</dbReference>
<dbReference type="Gene3D" id="3.90.79.10">
    <property type="entry name" value="Nucleoside Triphosphate Pyrophosphohydrolase"/>
    <property type="match status" value="1"/>
</dbReference>